<protein>
    <submittedName>
        <fullName evidence="2">Uncharacterized protein</fullName>
    </submittedName>
</protein>
<dbReference type="SUPFAM" id="SSF52540">
    <property type="entry name" value="P-loop containing nucleoside triphosphate hydrolases"/>
    <property type="match status" value="1"/>
</dbReference>
<dbReference type="Gene3D" id="3.40.50.300">
    <property type="entry name" value="P-loop containing nucleotide triphosphate hydrolases"/>
    <property type="match status" value="1"/>
</dbReference>
<organism evidence="2 3">
    <name type="scientific">Aduncisulcus paluster</name>
    <dbReference type="NCBI Taxonomy" id="2918883"/>
    <lineage>
        <taxon>Eukaryota</taxon>
        <taxon>Metamonada</taxon>
        <taxon>Carpediemonas-like organisms</taxon>
        <taxon>Aduncisulcus</taxon>
    </lineage>
</organism>
<evidence type="ECO:0000313" key="3">
    <source>
        <dbReference type="Proteomes" id="UP001057375"/>
    </source>
</evidence>
<feature type="region of interest" description="Disordered" evidence="1">
    <location>
        <begin position="124"/>
        <end position="153"/>
    </location>
</feature>
<feature type="compositionally biased region" description="Basic and acidic residues" evidence="1">
    <location>
        <begin position="124"/>
        <end position="143"/>
    </location>
</feature>
<keyword evidence="3" id="KW-1185">Reference proteome</keyword>
<dbReference type="EMBL" id="BQXS01010956">
    <property type="protein sequence ID" value="GKT35273.1"/>
    <property type="molecule type" value="Genomic_DNA"/>
</dbReference>
<feature type="compositionally biased region" description="Basic and acidic residues" evidence="1">
    <location>
        <begin position="624"/>
        <end position="635"/>
    </location>
</feature>
<dbReference type="Proteomes" id="UP001057375">
    <property type="component" value="Unassembled WGS sequence"/>
</dbReference>
<reference evidence="2" key="1">
    <citation type="submission" date="2022-03" db="EMBL/GenBank/DDBJ databases">
        <title>Draft genome sequence of Aduncisulcus paluster, a free-living microaerophilic Fornicata.</title>
        <authorList>
            <person name="Yuyama I."/>
            <person name="Kume K."/>
            <person name="Tamura T."/>
            <person name="Inagaki Y."/>
            <person name="Hashimoto T."/>
        </authorList>
    </citation>
    <scope>NUCLEOTIDE SEQUENCE</scope>
    <source>
        <strain evidence="2">NY0171</strain>
    </source>
</reference>
<evidence type="ECO:0000313" key="2">
    <source>
        <dbReference type="EMBL" id="GKT35273.1"/>
    </source>
</evidence>
<dbReference type="InterPro" id="IPR027417">
    <property type="entry name" value="P-loop_NTPase"/>
</dbReference>
<comment type="caution">
    <text evidence="2">The sequence shown here is derived from an EMBL/GenBank/DDBJ whole genome shotgun (WGS) entry which is preliminary data.</text>
</comment>
<gene>
    <name evidence="2" type="ORF">ADUPG1_008464</name>
</gene>
<evidence type="ECO:0000256" key="1">
    <source>
        <dbReference type="SAM" id="MobiDB-lite"/>
    </source>
</evidence>
<proteinExistence type="predicted"/>
<feature type="region of interest" description="Disordered" evidence="1">
    <location>
        <begin position="624"/>
        <end position="654"/>
    </location>
</feature>
<name>A0ABQ5KS21_9EUKA</name>
<accession>A0ABQ5KS21</accession>
<sequence>MVKDDLFIEKKELSLFLTPQDLSIDWQFMPPHIDFDAVIYLFNVEDKPSFEKLKQLHDQYSEKPNFPKSAPSYLLSCDALHFESTTHTYIVSNPFSHSVTTPISISLIDEEYVEIAELDKIPPPEFFGSEKEDSPNHTDDKQPDPCISPTSLPPYVSEEDIPDAVSNTKTIHSFTSDIIKKISDSMSYDYHPKYPLVTDPEIASMQSYLKCSTEITSIKLSNERDTCQTILSVIAHIQEYSSNLATKIKCVVLGDSAVGKSHLCNLIQLELDRHMKQDTSLYRSPLLCSGFLSKGISPISRESHFKTYGISKSEFKKKMGTMESKIISKMKDKRKKMIKSVSPTIDVRRCITEHVCQYQFHQPGKTFTIDLVDTPGLPCNFYTSDSRIPMSSHQDSMSASVRPSCVLYHNVDCGIFVYNADLPPDSIILSLEKWLHEFYCEALMSMRIVSERSYWEGVLGEQPEKWVERDCEKKFKDHVKEKCRDRRKRPLVSTSLPVSAGIPLSWRSEEIKEAHQSLSAEEKEIRSSIPILIVGNSRKSGKFHGPDNAVLEENHKLILRSLKESFLNGCSKCHFDGILCDDIAKSILIPKSPIYSKISKFFKASTSTSVNDLRAKLRKIAKDSCVEHDDEKSEDSSESEASYEGTDSSESEDD</sequence>